<evidence type="ECO:0000256" key="2">
    <source>
        <dbReference type="SAM" id="MobiDB-lite"/>
    </source>
</evidence>
<dbReference type="RefSeq" id="XP_010250263.1">
    <property type="nucleotide sequence ID" value="XM_010251961.2"/>
</dbReference>
<keyword evidence="4" id="KW-1185">Reference proteome</keyword>
<evidence type="ECO:0000259" key="3">
    <source>
        <dbReference type="PROSITE" id="PS50089"/>
    </source>
</evidence>
<evidence type="ECO:0000256" key="1">
    <source>
        <dbReference type="PROSITE-ProRule" id="PRU00175"/>
    </source>
</evidence>
<dbReference type="PANTHER" id="PTHR31150">
    <property type="entry name" value="EXPRESSED PROTEIN"/>
    <property type="match status" value="1"/>
</dbReference>
<dbReference type="SUPFAM" id="SSF57850">
    <property type="entry name" value="RING/U-box"/>
    <property type="match status" value="1"/>
</dbReference>
<name>A0A1U7ZFR5_NELNU</name>
<dbReference type="InterPro" id="IPR001841">
    <property type="entry name" value="Znf_RING"/>
</dbReference>
<dbReference type="CDD" id="cd16448">
    <property type="entry name" value="RING-H2"/>
    <property type="match status" value="1"/>
</dbReference>
<feature type="region of interest" description="Disordered" evidence="2">
    <location>
        <begin position="1"/>
        <end position="49"/>
    </location>
</feature>
<feature type="domain" description="RING-type" evidence="3">
    <location>
        <begin position="165"/>
        <end position="222"/>
    </location>
</feature>
<evidence type="ECO:0000313" key="5">
    <source>
        <dbReference type="RefSeq" id="XP_010250263.1"/>
    </source>
</evidence>
<feature type="compositionally biased region" description="Polar residues" evidence="2">
    <location>
        <begin position="35"/>
        <end position="49"/>
    </location>
</feature>
<dbReference type="OrthoDB" id="1900223at2759"/>
<dbReference type="PROSITE" id="PS50089">
    <property type="entry name" value="ZF_RING_2"/>
    <property type="match status" value="1"/>
</dbReference>
<dbReference type="GO" id="GO:0008270">
    <property type="term" value="F:zinc ion binding"/>
    <property type="evidence" value="ECO:0007669"/>
    <property type="project" value="UniProtKB-KW"/>
</dbReference>
<keyword evidence="1" id="KW-0862">Zinc</keyword>
<dbReference type="SMART" id="SM00184">
    <property type="entry name" value="RING"/>
    <property type="match status" value="1"/>
</dbReference>
<dbReference type="Proteomes" id="UP000189703">
    <property type="component" value="Unplaced"/>
</dbReference>
<accession>A0A1U7ZFR5</accession>
<organism evidence="4 5">
    <name type="scientific">Nelumbo nucifera</name>
    <name type="common">Sacred lotus</name>
    <dbReference type="NCBI Taxonomy" id="4432"/>
    <lineage>
        <taxon>Eukaryota</taxon>
        <taxon>Viridiplantae</taxon>
        <taxon>Streptophyta</taxon>
        <taxon>Embryophyta</taxon>
        <taxon>Tracheophyta</taxon>
        <taxon>Spermatophyta</taxon>
        <taxon>Magnoliopsida</taxon>
        <taxon>Proteales</taxon>
        <taxon>Nelumbonaceae</taxon>
        <taxon>Nelumbo</taxon>
    </lineage>
</organism>
<keyword evidence="1" id="KW-0863">Zinc-finger</keyword>
<sequence length="233" mass="25784">MGKRKRRPGHRKSLVSSDIMPCSLGMDSLSEEKSSSTAPSVDSGSSNSLKSIMDTIDSSMKKINTHPSLAQYRYNLSRSMLLRRSLNNYGHHYSRRSTGSHADRISSLCKSASAIDERYSMKLGSRCNSESGYHSERKVFQRPERIRSNPLVIDTTATDVVRMVCGLCMKLLRHKSFGLGSTLSSSGLSVVAVLVCGHVYHAHCLEQRTSEEDKRDPPCPLCIDLSNASRGKN</sequence>
<evidence type="ECO:0000313" key="4">
    <source>
        <dbReference type="Proteomes" id="UP000189703"/>
    </source>
</evidence>
<keyword evidence="1" id="KW-0479">Metal-binding</keyword>
<gene>
    <name evidence="5" type="primary">LOC104592539</name>
</gene>
<dbReference type="GeneID" id="104592539"/>
<dbReference type="eggNOG" id="ENOG502RXF4">
    <property type="taxonomic scope" value="Eukaryota"/>
</dbReference>
<reference evidence="5" key="1">
    <citation type="submission" date="2025-08" db="UniProtKB">
        <authorList>
            <consortium name="RefSeq"/>
        </authorList>
    </citation>
    <scope>IDENTIFICATION</scope>
</reference>
<protein>
    <submittedName>
        <fullName evidence="5">Uncharacterized protein LOC104592539 isoform X1</fullName>
    </submittedName>
</protein>
<feature type="compositionally biased region" description="Basic residues" evidence="2">
    <location>
        <begin position="1"/>
        <end position="13"/>
    </location>
</feature>
<dbReference type="InterPro" id="IPR013083">
    <property type="entry name" value="Znf_RING/FYVE/PHD"/>
</dbReference>
<dbReference type="AlphaFoldDB" id="A0A1U7ZFR5"/>
<dbReference type="InParanoid" id="A0A1U7ZFR5"/>
<dbReference type="PANTHER" id="PTHR31150:SF6">
    <property type="entry name" value="ZINC ION BINDING PROTEIN"/>
    <property type="match status" value="1"/>
</dbReference>
<proteinExistence type="predicted"/>
<dbReference type="KEGG" id="nnu:104592539"/>
<dbReference type="Gene3D" id="3.30.40.10">
    <property type="entry name" value="Zinc/RING finger domain, C3HC4 (zinc finger)"/>
    <property type="match status" value="1"/>
</dbReference>
<dbReference type="OMA" id="PLRRKPY"/>